<reference evidence="1 2" key="1">
    <citation type="journal article" date="2023" name="Plants (Basel)">
        <title>Bridging the Gap: Combining Genomics and Transcriptomics Approaches to Understand Stylosanthes scabra, an Orphan Legume from the Brazilian Caatinga.</title>
        <authorList>
            <person name="Ferreira-Neto J.R.C."/>
            <person name="da Silva M.D."/>
            <person name="Binneck E."/>
            <person name="de Melo N.F."/>
            <person name="da Silva R.H."/>
            <person name="de Melo A.L.T.M."/>
            <person name="Pandolfi V."/>
            <person name="Bustamante F.O."/>
            <person name="Brasileiro-Vidal A.C."/>
            <person name="Benko-Iseppon A.M."/>
        </authorList>
    </citation>
    <scope>NUCLEOTIDE SEQUENCE [LARGE SCALE GENOMIC DNA]</scope>
    <source>
        <tissue evidence="1">Leaves</tissue>
    </source>
</reference>
<dbReference type="Proteomes" id="UP001341840">
    <property type="component" value="Unassembled WGS sequence"/>
</dbReference>
<sequence>MNRFGEKPNRLTGYEIQRFLRVYAQRVDSIPLESIPSRRWGRELRVAGDDAAIGAPECHKKMQFWDELSNVMYEIRVPFLVGGDFNEITAALELSLSQNDMRFKKWIEFREFVDLDLCGRKYTWYEGRSCNRVDRVLVEAN</sequence>
<comment type="caution">
    <text evidence="1">The sequence shown here is derived from an EMBL/GenBank/DDBJ whole genome shotgun (WGS) entry which is preliminary data.</text>
</comment>
<evidence type="ECO:0000313" key="2">
    <source>
        <dbReference type="Proteomes" id="UP001341840"/>
    </source>
</evidence>
<dbReference type="InterPro" id="IPR036691">
    <property type="entry name" value="Endo/exonu/phosph_ase_sf"/>
</dbReference>
<dbReference type="Gene3D" id="3.60.10.10">
    <property type="entry name" value="Endonuclease/exonuclease/phosphatase"/>
    <property type="match status" value="1"/>
</dbReference>
<accession>A0ABU6WBV1</accession>
<evidence type="ECO:0000313" key="1">
    <source>
        <dbReference type="EMBL" id="MED6183289.1"/>
    </source>
</evidence>
<dbReference type="SUPFAM" id="SSF56219">
    <property type="entry name" value="DNase I-like"/>
    <property type="match status" value="1"/>
</dbReference>
<protein>
    <submittedName>
        <fullName evidence="1">Uncharacterized protein</fullName>
    </submittedName>
</protein>
<keyword evidence="2" id="KW-1185">Reference proteome</keyword>
<gene>
    <name evidence="1" type="ORF">PIB30_036555</name>
</gene>
<organism evidence="1 2">
    <name type="scientific">Stylosanthes scabra</name>
    <dbReference type="NCBI Taxonomy" id="79078"/>
    <lineage>
        <taxon>Eukaryota</taxon>
        <taxon>Viridiplantae</taxon>
        <taxon>Streptophyta</taxon>
        <taxon>Embryophyta</taxon>
        <taxon>Tracheophyta</taxon>
        <taxon>Spermatophyta</taxon>
        <taxon>Magnoliopsida</taxon>
        <taxon>eudicotyledons</taxon>
        <taxon>Gunneridae</taxon>
        <taxon>Pentapetalae</taxon>
        <taxon>rosids</taxon>
        <taxon>fabids</taxon>
        <taxon>Fabales</taxon>
        <taxon>Fabaceae</taxon>
        <taxon>Papilionoideae</taxon>
        <taxon>50 kb inversion clade</taxon>
        <taxon>dalbergioids sensu lato</taxon>
        <taxon>Dalbergieae</taxon>
        <taxon>Pterocarpus clade</taxon>
        <taxon>Stylosanthes</taxon>
    </lineage>
</organism>
<proteinExistence type="predicted"/>
<dbReference type="EMBL" id="JASCZI010181422">
    <property type="protein sequence ID" value="MED6183289.1"/>
    <property type="molecule type" value="Genomic_DNA"/>
</dbReference>
<name>A0ABU6WBV1_9FABA</name>